<dbReference type="EMBL" id="JAFJZO010000034">
    <property type="protein sequence ID" value="KAG5494127.1"/>
    <property type="molecule type" value="Genomic_DNA"/>
</dbReference>
<evidence type="ECO:0000313" key="2">
    <source>
        <dbReference type="Proteomes" id="UP000674318"/>
    </source>
</evidence>
<proteinExistence type="predicted"/>
<keyword evidence="2" id="KW-1185">Reference proteome</keyword>
<dbReference type="KEGG" id="phet:94288082"/>
<protein>
    <submittedName>
        <fullName evidence="1">Uncharacterized protein</fullName>
    </submittedName>
</protein>
<dbReference type="RefSeq" id="XP_067754162.1">
    <property type="nucleotide sequence ID" value="XM_067898005.1"/>
</dbReference>
<dbReference type="Proteomes" id="UP000674318">
    <property type="component" value="Unassembled WGS sequence"/>
</dbReference>
<reference evidence="1 2" key="1">
    <citation type="submission" date="2021-02" db="EMBL/GenBank/DDBJ databases">
        <title>Porcisia hertigi Genome sequencing and assembly.</title>
        <authorList>
            <person name="Almutairi H."/>
            <person name="Gatherer D."/>
        </authorList>
    </citation>
    <scope>NUCLEOTIDE SEQUENCE [LARGE SCALE GENOMIC DNA]</scope>
    <source>
        <strain evidence="1 2">C119</strain>
    </source>
</reference>
<sequence length="51" mass="5512">MRGPRSSASCSSVSRLSVEFLPAFCGGLMAVRRHASAQVPPPRSAEIYFML</sequence>
<comment type="caution">
    <text evidence="1">The sequence shown here is derived from an EMBL/GenBank/DDBJ whole genome shotgun (WGS) entry which is preliminary data.</text>
</comment>
<organism evidence="1 2">
    <name type="scientific">Porcisia hertigi</name>
    <dbReference type="NCBI Taxonomy" id="2761500"/>
    <lineage>
        <taxon>Eukaryota</taxon>
        <taxon>Discoba</taxon>
        <taxon>Euglenozoa</taxon>
        <taxon>Kinetoplastea</taxon>
        <taxon>Metakinetoplastina</taxon>
        <taxon>Trypanosomatida</taxon>
        <taxon>Trypanosomatidae</taxon>
        <taxon>Leishmaniinae</taxon>
        <taxon>Porcisia</taxon>
    </lineage>
</organism>
<dbReference type="GeneID" id="94288082"/>
<accession>A0A836H5P5</accession>
<dbReference type="AlphaFoldDB" id="A0A836H5P5"/>
<name>A0A836H5P5_9TRYP</name>
<evidence type="ECO:0000313" key="1">
    <source>
        <dbReference type="EMBL" id="KAG5494127.1"/>
    </source>
</evidence>
<gene>
    <name evidence="1" type="ORF">JKF63_01962</name>
</gene>